<dbReference type="Gene3D" id="1.10.260.40">
    <property type="entry name" value="lambda repressor-like DNA-binding domains"/>
    <property type="match status" value="1"/>
</dbReference>
<comment type="caution">
    <text evidence="1">The sequence shown here is derived from an EMBL/GenBank/DDBJ whole genome shotgun (WGS) entry which is preliminary data.</text>
</comment>
<dbReference type="Proteomes" id="UP000447355">
    <property type="component" value="Unassembled WGS sequence"/>
</dbReference>
<accession>A0A845GGG2</accession>
<protein>
    <recommendedName>
        <fullName evidence="3">XRE family transcriptional regulator</fullName>
    </recommendedName>
</protein>
<reference evidence="1" key="1">
    <citation type="submission" date="2019-12" db="EMBL/GenBank/DDBJ databases">
        <title>Novel species isolated from a subtropical stream in China.</title>
        <authorList>
            <person name="Lu H."/>
        </authorList>
    </citation>
    <scope>NUCLEOTIDE SEQUENCE [LARGE SCALE GENOMIC DNA]</scope>
    <source>
        <strain evidence="1">FT81W</strain>
    </source>
</reference>
<proteinExistence type="predicted"/>
<name>A0A845GGG2_9BURK</name>
<dbReference type="GO" id="GO:0003677">
    <property type="term" value="F:DNA binding"/>
    <property type="evidence" value="ECO:0007669"/>
    <property type="project" value="InterPro"/>
</dbReference>
<evidence type="ECO:0000313" key="1">
    <source>
        <dbReference type="EMBL" id="MYM92502.1"/>
    </source>
</evidence>
<organism evidence="1 2">
    <name type="scientific">Duganella vulcania</name>
    <dbReference type="NCBI Taxonomy" id="2692166"/>
    <lineage>
        <taxon>Bacteria</taxon>
        <taxon>Pseudomonadati</taxon>
        <taxon>Pseudomonadota</taxon>
        <taxon>Betaproteobacteria</taxon>
        <taxon>Burkholderiales</taxon>
        <taxon>Oxalobacteraceae</taxon>
        <taxon>Telluria group</taxon>
        <taxon>Duganella</taxon>
    </lineage>
</organism>
<dbReference type="RefSeq" id="WP_161081767.1">
    <property type="nucleotide sequence ID" value="NZ_WWCX01000001.1"/>
</dbReference>
<gene>
    <name evidence="1" type="ORF">GTP90_01350</name>
</gene>
<dbReference type="InterPro" id="IPR010982">
    <property type="entry name" value="Lambda_DNA-bd_dom_sf"/>
</dbReference>
<dbReference type="AlphaFoldDB" id="A0A845GGG2"/>
<evidence type="ECO:0000313" key="2">
    <source>
        <dbReference type="Proteomes" id="UP000447355"/>
    </source>
</evidence>
<sequence>MVRKPTAEQIKAAREAAGLTQSVCAEMFGYKLRSWQAKEDPGAGNRGLSAGEYAYLQLLADQHPSYTLAPKHTGKQSR</sequence>
<dbReference type="EMBL" id="WWCX01000001">
    <property type="protein sequence ID" value="MYM92502.1"/>
    <property type="molecule type" value="Genomic_DNA"/>
</dbReference>
<evidence type="ECO:0008006" key="3">
    <source>
        <dbReference type="Google" id="ProtNLM"/>
    </source>
</evidence>